<name>A0A8S5SAH8_9CAUD</name>
<proteinExistence type="predicted"/>
<feature type="transmembrane region" description="Helical" evidence="1">
    <location>
        <begin position="43"/>
        <end position="65"/>
    </location>
</feature>
<accession>A0A8S5SAH8</accession>
<protein>
    <submittedName>
        <fullName evidence="2">Uncharacterized protein</fullName>
    </submittedName>
</protein>
<evidence type="ECO:0000256" key="1">
    <source>
        <dbReference type="SAM" id="Phobius"/>
    </source>
</evidence>
<sequence length="83" mass="10212">MWHLYDGYWKEDLISPSEMMWVWRRMPRIIKAIRKLTDKKRKVLCVLYMIVCMILEPVQFVIYYGTIPLRAVFEWFCSIGQDY</sequence>
<dbReference type="EMBL" id="BK032562">
    <property type="protein sequence ID" value="DAF48068.1"/>
    <property type="molecule type" value="Genomic_DNA"/>
</dbReference>
<reference evidence="2" key="1">
    <citation type="journal article" date="2021" name="Proc. Natl. Acad. Sci. U.S.A.">
        <title>A Catalog of Tens of Thousands of Viruses from Human Metagenomes Reveals Hidden Associations with Chronic Diseases.</title>
        <authorList>
            <person name="Tisza M.J."/>
            <person name="Buck C.B."/>
        </authorList>
    </citation>
    <scope>NUCLEOTIDE SEQUENCE</scope>
    <source>
        <strain evidence="2">CtgaY24</strain>
    </source>
</reference>
<evidence type="ECO:0000313" key="2">
    <source>
        <dbReference type="EMBL" id="DAF48068.1"/>
    </source>
</evidence>
<keyword evidence="1" id="KW-0472">Membrane</keyword>
<keyword evidence="1" id="KW-1133">Transmembrane helix</keyword>
<keyword evidence="1" id="KW-0812">Transmembrane</keyword>
<organism evidence="2">
    <name type="scientific">Siphoviridae sp. ctgaY24</name>
    <dbReference type="NCBI Taxonomy" id="2827911"/>
    <lineage>
        <taxon>Viruses</taxon>
        <taxon>Duplodnaviria</taxon>
        <taxon>Heunggongvirae</taxon>
        <taxon>Uroviricota</taxon>
        <taxon>Caudoviricetes</taxon>
    </lineage>
</organism>